<protein>
    <submittedName>
        <fullName evidence="2">Uncharacterized protein</fullName>
    </submittedName>
</protein>
<feature type="region of interest" description="Disordered" evidence="1">
    <location>
        <begin position="1"/>
        <end position="43"/>
    </location>
</feature>
<evidence type="ECO:0000256" key="1">
    <source>
        <dbReference type="SAM" id="MobiDB-lite"/>
    </source>
</evidence>
<dbReference type="Proteomes" id="UP000546200">
    <property type="component" value="Unassembled WGS sequence"/>
</dbReference>
<gene>
    <name evidence="2" type="ORF">FHS94_002809</name>
</gene>
<evidence type="ECO:0000313" key="2">
    <source>
        <dbReference type="EMBL" id="MBB5715952.1"/>
    </source>
</evidence>
<reference evidence="2 3" key="1">
    <citation type="submission" date="2020-08" db="EMBL/GenBank/DDBJ databases">
        <title>Genomic Encyclopedia of Type Strains, Phase IV (KMG-IV): sequencing the most valuable type-strain genomes for metagenomic binning, comparative biology and taxonomic classification.</title>
        <authorList>
            <person name="Goeker M."/>
        </authorList>
    </citation>
    <scope>NUCLEOTIDE SEQUENCE [LARGE SCALE GENOMIC DNA]</scope>
    <source>
        <strain evidence="2 3">DSM 100044</strain>
    </source>
</reference>
<feature type="compositionally biased region" description="Polar residues" evidence="1">
    <location>
        <begin position="1"/>
        <end position="20"/>
    </location>
</feature>
<proteinExistence type="predicted"/>
<accession>A0A7W9BF11</accession>
<comment type="caution">
    <text evidence="2">The sequence shown here is derived from an EMBL/GenBank/DDBJ whole genome shotgun (WGS) entry which is preliminary data.</text>
</comment>
<dbReference type="EMBL" id="JACIJK010000008">
    <property type="protein sequence ID" value="MBB5715952.1"/>
    <property type="molecule type" value="Genomic_DNA"/>
</dbReference>
<organism evidence="2 3">
    <name type="scientific">Sphingomonas aerophila</name>
    <dbReference type="NCBI Taxonomy" id="1344948"/>
    <lineage>
        <taxon>Bacteria</taxon>
        <taxon>Pseudomonadati</taxon>
        <taxon>Pseudomonadota</taxon>
        <taxon>Alphaproteobacteria</taxon>
        <taxon>Sphingomonadales</taxon>
        <taxon>Sphingomonadaceae</taxon>
        <taxon>Sphingomonas</taxon>
    </lineage>
</organism>
<name>A0A7W9BF11_9SPHN</name>
<keyword evidence="3" id="KW-1185">Reference proteome</keyword>
<sequence>MNTSLSATYSVTTPDGTQIKLSLERKISKPPQSSPRQKAPLRR</sequence>
<evidence type="ECO:0000313" key="3">
    <source>
        <dbReference type="Proteomes" id="UP000546200"/>
    </source>
</evidence>
<dbReference type="AlphaFoldDB" id="A0A7W9BF11"/>